<reference evidence="1 2" key="1">
    <citation type="journal article" date="2017" name="Curr. Biol.">
        <title>Genome architecture and evolution of a unichromosomal asexual nematode.</title>
        <authorList>
            <person name="Fradin H."/>
            <person name="Zegar C."/>
            <person name="Gutwein M."/>
            <person name="Lucas J."/>
            <person name="Kovtun M."/>
            <person name="Corcoran D."/>
            <person name="Baugh L.R."/>
            <person name="Kiontke K."/>
            <person name="Gunsalus K."/>
            <person name="Fitch D.H."/>
            <person name="Piano F."/>
        </authorList>
    </citation>
    <scope>NUCLEOTIDE SEQUENCE [LARGE SCALE GENOMIC DNA]</scope>
    <source>
        <strain evidence="1">PF1309</strain>
    </source>
</reference>
<protein>
    <submittedName>
        <fullName evidence="1">Uncharacterized protein</fullName>
    </submittedName>
</protein>
<dbReference type="Proteomes" id="UP000218231">
    <property type="component" value="Unassembled WGS sequence"/>
</dbReference>
<organism evidence="1 2">
    <name type="scientific">Diploscapter pachys</name>
    <dbReference type="NCBI Taxonomy" id="2018661"/>
    <lineage>
        <taxon>Eukaryota</taxon>
        <taxon>Metazoa</taxon>
        <taxon>Ecdysozoa</taxon>
        <taxon>Nematoda</taxon>
        <taxon>Chromadorea</taxon>
        <taxon>Rhabditida</taxon>
        <taxon>Rhabditina</taxon>
        <taxon>Rhabditomorpha</taxon>
        <taxon>Rhabditoidea</taxon>
        <taxon>Rhabditidae</taxon>
        <taxon>Diploscapter</taxon>
    </lineage>
</organism>
<gene>
    <name evidence="1" type="ORF">WR25_05447</name>
</gene>
<dbReference type="EMBL" id="LIAE01010154">
    <property type="protein sequence ID" value="PAV66128.1"/>
    <property type="molecule type" value="Genomic_DNA"/>
</dbReference>
<comment type="caution">
    <text evidence="1">The sequence shown here is derived from an EMBL/GenBank/DDBJ whole genome shotgun (WGS) entry which is preliminary data.</text>
</comment>
<evidence type="ECO:0000313" key="2">
    <source>
        <dbReference type="Proteomes" id="UP000218231"/>
    </source>
</evidence>
<name>A0A2A2JWS7_9BILA</name>
<sequence length="92" mass="10910">MALSPRFEHMVDACHLDVGEPPRAYHLVRAHHRLAEVAREDPLLQRWYRRIFGIFEVRQDETVVTAHREQGLRCFQCDPRIMGKGALRRFGW</sequence>
<proteinExistence type="predicted"/>
<evidence type="ECO:0000313" key="1">
    <source>
        <dbReference type="EMBL" id="PAV66128.1"/>
    </source>
</evidence>
<accession>A0A2A2JWS7</accession>
<dbReference type="AlphaFoldDB" id="A0A2A2JWS7"/>
<keyword evidence="2" id="KW-1185">Reference proteome</keyword>